<evidence type="ECO:0000313" key="3">
    <source>
        <dbReference type="EMBL" id="EFN52359.1"/>
    </source>
</evidence>
<feature type="transmembrane region" description="Helical" evidence="2">
    <location>
        <begin position="241"/>
        <end position="263"/>
    </location>
</feature>
<protein>
    <submittedName>
        <fullName evidence="3">Uncharacterized protein</fullName>
    </submittedName>
</protein>
<keyword evidence="2" id="KW-0812">Transmembrane</keyword>
<dbReference type="InParanoid" id="E1ZNQ6"/>
<name>E1ZNQ6_CHLVA</name>
<feature type="transmembrane region" description="Helical" evidence="2">
    <location>
        <begin position="406"/>
        <end position="429"/>
    </location>
</feature>
<feature type="transmembrane region" description="Helical" evidence="2">
    <location>
        <begin position="311"/>
        <end position="329"/>
    </location>
</feature>
<feature type="transmembrane region" description="Helical" evidence="2">
    <location>
        <begin position="275"/>
        <end position="299"/>
    </location>
</feature>
<keyword evidence="2" id="KW-1133">Transmembrane helix</keyword>
<proteinExistence type="predicted"/>
<feature type="transmembrane region" description="Helical" evidence="2">
    <location>
        <begin position="483"/>
        <end position="506"/>
    </location>
</feature>
<feature type="transmembrane region" description="Helical" evidence="2">
    <location>
        <begin position="145"/>
        <end position="170"/>
    </location>
</feature>
<feature type="region of interest" description="Disordered" evidence="1">
    <location>
        <begin position="1"/>
        <end position="41"/>
    </location>
</feature>
<dbReference type="Proteomes" id="UP000008141">
    <property type="component" value="Unassembled WGS sequence"/>
</dbReference>
<keyword evidence="4" id="KW-1185">Reference proteome</keyword>
<reference evidence="3 4" key="1">
    <citation type="journal article" date="2010" name="Plant Cell">
        <title>The Chlorella variabilis NC64A genome reveals adaptation to photosymbiosis, coevolution with viruses, and cryptic sex.</title>
        <authorList>
            <person name="Blanc G."/>
            <person name="Duncan G."/>
            <person name="Agarkova I."/>
            <person name="Borodovsky M."/>
            <person name="Gurnon J."/>
            <person name="Kuo A."/>
            <person name="Lindquist E."/>
            <person name="Lucas S."/>
            <person name="Pangilinan J."/>
            <person name="Polle J."/>
            <person name="Salamov A."/>
            <person name="Terry A."/>
            <person name="Yamada T."/>
            <person name="Dunigan D.D."/>
            <person name="Grigoriev I.V."/>
            <person name="Claverie J.M."/>
            <person name="Van Etten J.L."/>
        </authorList>
    </citation>
    <scope>NUCLEOTIDE SEQUENCE [LARGE SCALE GENOMIC DNA]</scope>
    <source>
        <strain evidence="3 4">NC64A</strain>
    </source>
</reference>
<keyword evidence="2" id="KW-0472">Membrane</keyword>
<feature type="transmembrane region" description="Helical" evidence="2">
    <location>
        <begin position="182"/>
        <end position="202"/>
    </location>
</feature>
<dbReference type="EMBL" id="GL433856">
    <property type="protein sequence ID" value="EFN52359.1"/>
    <property type="molecule type" value="Genomic_DNA"/>
</dbReference>
<feature type="transmembrane region" description="Helical" evidence="2">
    <location>
        <begin position="208"/>
        <end position="229"/>
    </location>
</feature>
<evidence type="ECO:0000256" key="1">
    <source>
        <dbReference type="SAM" id="MobiDB-lite"/>
    </source>
</evidence>
<dbReference type="OrthoDB" id="513337at2759"/>
<dbReference type="GeneID" id="17351909"/>
<feature type="transmembrane region" description="Helical" evidence="2">
    <location>
        <begin position="80"/>
        <end position="102"/>
    </location>
</feature>
<organism evidence="4">
    <name type="scientific">Chlorella variabilis</name>
    <name type="common">Green alga</name>
    <dbReference type="NCBI Taxonomy" id="554065"/>
    <lineage>
        <taxon>Eukaryota</taxon>
        <taxon>Viridiplantae</taxon>
        <taxon>Chlorophyta</taxon>
        <taxon>core chlorophytes</taxon>
        <taxon>Trebouxiophyceae</taxon>
        <taxon>Chlorellales</taxon>
        <taxon>Chlorellaceae</taxon>
        <taxon>Chlorella clade</taxon>
        <taxon>Chlorella</taxon>
    </lineage>
</organism>
<sequence>MLNRLRSGRIHPDVAAAGGGPRSLSKTSSAKSFRRQVSGKSDAQREIDRSLAMSDQDHAAWLQDRVKHDGRKAAMALLKFYLRMLKPCVVVAAYVAAMYAAISWSIPNLLCNSIAKENSGSLVSGECIYIDTGNKGYSVAWGQKVFFLVFWTVQAAWMAGFCAYMTAILFGPAFRKRERMAVYLITLLAALINPICGPRFGLAMNSPGIILGTGVASFFNMLNTMNAPMRYSANPLNRLRWINMLLLASMVSNIYLFLIPMAITARSADAFGGMGITFLRLVVHPAMWATILVTFRFMLRNIGYIPEMRSSILLCWPLIYSSLYGRFLLLQASSAALPSLLGPLCCAMEGAGSVVMVNLLIAFVEIAGRLDDRSSDGLLLKLMYGERARDAITAARDQDEKRMSEVFMGLMTELTSIFAASFILSLGGVALKQGVPPDHKAIWVSAGLQAVTTLVSEFIGMAMEGKYHCFEWSRAYTPIPVRITVLILVMMTFGASRLCLEVIGIFCPTYYPDRDIILLEQCDKPSLFQAITFSSADRFKMIGSFFNYTDGVFNMTGGYGVNTV</sequence>
<feature type="transmembrane region" description="Helical" evidence="2">
    <location>
        <begin position="441"/>
        <end position="462"/>
    </location>
</feature>
<dbReference type="RefSeq" id="XP_005844461.1">
    <property type="nucleotide sequence ID" value="XM_005844399.1"/>
</dbReference>
<evidence type="ECO:0000313" key="4">
    <source>
        <dbReference type="Proteomes" id="UP000008141"/>
    </source>
</evidence>
<evidence type="ECO:0000256" key="2">
    <source>
        <dbReference type="SAM" id="Phobius"/>
    </source>
</evidence>
<dbReference type="AlphaFoldDB" id="E1ZNQ6"/>
<dbReference type="KEGG" id="cvr:CHLNCDRAFT_138774"/>
<gene>
    <name evidence="3" type="ORF">CHLNCDRAFT_138774</name>
</gene>
<accession>E1ZNQ6</accession>
<feature type="transmembrane region" description="Helical" evidence="2">
    <location>
        <begin position="341"/>
        <end position="364"/>
    </location>
</feature>